<dbReference type="SMART" id="SM01008">
    <property type="entry name" value="Ald_Xan_dh_C"/>
    <property type="match status" value="1"/>
</dbReference>
<dbReference type="Gene3D" id="3.30.365.10">
    <property type="entry name" value="Aldehyde oxidase/xanthine dehydrogenase, molybdopterin binding domain"/>
    <property type="match status" value="4"/>
</dbReference>
<dbReference type="InterPro" id="IPR046867">
    <property type="entry name" value="AldOxase/xan_DH_MoCoBD2"/>
</dbReference>
<evidence type="ECO:0000259" key="1">
    <source>
        <dbReference type="SMART" id="SM01008"/>
    </source>
</evidence>
<dbReference type="SUPFAM" id="SSF54665">
    <property type="entry name" value="CO dehydrogenase molybdoprotein N-domain-like"/>
    <property type="match status" value="1"/>
</dbReference>
<dbReference type="Proteomes" id="UP000500895">
    <property type="component" value="Chromosome"/>
</dbReference>
<dbReference type="SUPFAM" id="SSF56003">
    <property type="entry name" value="Molybdenum cofactor-binding domain"/>
    <property type="match status" value="1"/>
</dbReference>
<dbReference type="Pfam" id="PF01315">
    <property type="entry name" value="Ald_Xan_dh_C"/>
    <property type="match status" value="1"/>
</dbReference>
<gene>
    <name evidence="2" type="ORF">HAV00_32700</name>
</gene>
<proteinExistence type="predicted"/>
<evidence type="ECO:0000313" key="3">
    <source>
        <dbReference type="Proteomes" id="UP000500895"/>
    </source>
</evidence>
<evidence type="ECO:0000313" key="2">
    <source>
        <dbReference type="EMBL" id="QIP10712.1"/>
    </source>
</evidence>
<dbReference type="InterPro" id="IPR008274">
    <property type="entry name" value="AldOxase/xan_DH_MoCoBD1"/>
</dbReference>
<reference evidence="2 3" key="1">
    <citation type="journal article" date="2020" name="Int. J. Syst. Evol. Microbiol.">
        <title>Description and complete genome sequences of Bradyrhizobium symbiodeficiens sp. nov., a non-symbiotic bacterium associated with legumes native to Canada.</title>
        <authorList>
            <person name="Bromfield E.S.P."/>
            <person name="Cloutier S."/>
            <person name="Nguyen H.D.T."/>
        </authorList>
    </citation>
    <scope>NUCLEOTIDE SEQUENCE [LARGE SCALE GENOMIC DNA]</scope>
    <source>
        <strain evidence="2 3">101S1MB</strain>
    </source>
</reference>
<name>A0A6G9AE09_9BRAD</name>
<sequence length="732" mass="79709">MNAYVGTPTSRVDGRAKVTGAAKYAGEFSANGLVHGFVVEATIPRGRIVRIDTHEALKVAGVLDVLTHANRPPLADKDEAWKDEVAPEGSPFRPLYDDMIKFNGQPIALVLAEEWETAKFAATLVRIDYEQLEFVTDLEAERGSANEMDKPHKPRGDAKAALAVAGLRHEADYLVPTEHHNPMELYATTTVWEDGKLTVYDKTQGVQNVQKYLCSVFGKKPEEIRVLSPYVGGAFGSGLRPQYQVVLATMAALALKRSVRVVLTRQQMYGLGYRPMTIERVALGARPDGTLDAITHEAIAMTSRYEDFSRNDTGWAEQLYKSPNTCFAHKLVDLDVSTPCDMRAPGAASGVCALECAMDELAVALKLDPIELRLKCYSDRDQSEDLPYTSKQLRECYARGAEAFGWSSRDPTPRSMRDGKELIGWGMATGVWEALQMPVAARIVLTANGHAEVSCAASDIGTGTYTIVAQVAADALGLPIENISVRLADSTLPQAPVEGGSWMAASSAHAVLAAAEDIRQELARLAKAMPDSPLADIEMHNVTLANGMIASNGKNAAAVSIADVMRHGKIERIEKERLNEFAEDKSHARNTHSAVFAEVKVDEEFGVIRVTRVVSAVAAGRILNTKTGRSQIMGSVVWGIGMALHEETQIDHRFGRIMNANIAEYHIPVNADIHDINVIFVDEPDQRINKLGIKGLGEIGIVGVPAAIANAVYHATGKRIRRFPITLDKLLE</sequence>
<organism evidence="2 3">
    <name type="scientific">Bradyrhizobium symbiodeficiens</name>
    <dbReference type="NCBI Taxonomy" id="1404367"/>
    <lineage>
        <taxon>Bacteria</taxon>
        <taxon>Pseudomonadati</taxon>
        <taxon>Pseudomonadota</taxon>
        <taxon>Alphaproteobacteria</taxon>
        <taxon>Hyphomicrobiales</taxon>
        <taxon>Nitrobacteraceae</taxon>
        <taxon>Bradyrhizobium</taxon>
    </lineage>
</organism>
<dbReference type="PANTHER" id="PTHR11908:SF153">
    <property type="entry name" value="DEHYDROGENASE"/>
    <property type="match status" value="1"/>
</dbReference>
<protein>
    <submittedName>
        <fullName evidence="2">Xanthine dehydrogenase family protein molybdopterin-binding subunit</fullName>
    </submittedName>
</protein>
<dbReference type="GO" id="GO:0005506">
    <property type="term" value="F:iron ion binding"/>
    <property type="evidence" value="ECO:0007669"/>
    <property type="project" value="InterPro"/>
</dbReference>
<dbReference type="Pfam" id="PF20256">
    <property type="entry name" value="MoCoBD_2"/>
    <property type="match status" value="1"/>
</dbReference>
<dbReference type="Pfam" id="PF02738">
    <property type="entry name" value="MoCoBD_1"/>
    <property type="match status" value="1"/>
</dbReference>
<dbReference type="InterPro" id="IPR016208">
    <property type="entry name" value="Ald_Oxase/xanthine_DH-like"/>
</dbReference>
<accession>A0A6G9AE09</accession>
<dbReference type="InterPro" id="IPR000674">
    <property type="entry name" value="Ald_Oxase/Xan_DH_a/b"/>
</dbReference>
<dbReference type="AlphaFoldDB" id="A0A6G9AE09"/>
<dbReference type="Gene3D" id="3.90.1170.50">
    <property type="entry name" value="Aldehyde oxidase/xanthine dehydrogenase, a/b hammerhead"/>
    <property type="match status" value="1"/>
</dbReference>
<dbReference type="EMBL" id="CP050066">
    <property type="protein sequence ID" value="QIP10712.1"/>
    <property type="molecule type" value="Genomic_DNA"/>
</dbReference>
<dbReference type="InterPro" id="IPR036856">
    <property type="entry name" value="Ald_Oxase/Xan_DH_a/b_sf"/>
</dbReference>
<dbReference type="InterPro" id="IPR037165">
    <property type="entry name" value="AldOxase/xan_DH_Mopterin-bd_sf"/>
</dbReference>
<dbReference type="GO" id="GO:0016491">
    <property type="term" value="F:oxidoreductase activity"/>
    <property type="evidence" value="ECO:0007669"/>
    <property type="project" value="InterPro"/>
</dbReference>
<dbReference type="PANTHER" id="PTHR11908">
    <property type="entry name" value="XANTHINE DEHYDROGENASE"/>
    <property type="match status" value="1"/>
</dbReference>
<feature type="domain" description="Aldehyde oxidase/xanthine dehydrogenase a/b hammerhead" evidence="1">
    <location>
        <begin position="19"/>
        <end position="133"/>
    </location>
</feature>
<dbReference type="RefSeq" id="WP_166469891.1">
    <property type="nucleotide sequence ID" value="NZ_CP050066.2"/>
</dbReference>